<evidence type="ECO:0000313" key="1">
    <source>
        <dbReference type="EMBL" id="KAF2884445.1"/>
    </source>
</evidence>
<evidence type="ECO:0000313" key="2">
    <source>
        <dbReference type="Proteomes" id="UP000801492"/>
    </source>
</evidence>
<keyword evidence="2" id="KW-1185">Reference proteome</keyword>
<dbReference type="AlphaFoldDB" id="A0A8K0FXR6"/>
<dbReference type="OrthoDB" id="6049566at2759"/>
<reference evidence="1" key="1">
    <citation type="submission" date="2019-08" db="EMBL/GenBank/DDBJ databases">
        <title>The genome of the North American firefly Photinus pyralis.</title>
        <authorList>
            <consortium name="Photinus pyralis genome working group"/>
            <person name="Fallon T.R."/>
            <person name="Sander Lower S.E."/>
            <person name="Weng J.-K."/>
        </authorList>
    </citation>
    <scope>NUCLEOTIDE SEQUENCE</scope>
    <source>
        <strain evidence="1">TRF0915ILg1</strain>
        <tissue evidence="1">Whole body</tissue>
    </source>
</reference>
<comment type="caution">
    <text evidence="1">The sequence shown here is derived from an EMBL/GenBank/DDBJ whole genome shotgun (WGS) entry which is preliminary data.</text>
</comment>
<proteinExistence type="predicted"/>
<accession>A0A8K0FXR6</accession>
<dbReference type="Proteomes" id="UP000801492">
    <property type="component" value="Unassembled WGS sequence"/>
</dbReference>
<gene>
    <name evidence="1" type="ORF">ILUMI_21729</name>
</gene>
<dbReference type="EMBL" id="VTPC01090171">
    <property type="protein sequence ID" value="KAF2884445.1"/>
    <property type="molecule type" value="Genomic_DNA"/>
</dbReference>
<name>A0A8K0FXR6_IGNLU</name>
<organism evidence="1 2">
    <name type="scientific">Ignelater luminosus</name>
    <name type="common">Cucubano</name>
    <name type="synonym">Pyrophorus luminosus</name>
    <dbReference type="NCBI Taxonomy" id="2038154"/>
    <lineage>
        <taxon>Eukaryota</taxon>
        <taxon>Metazoa</taxon>
        <taxon>Ecdysozoa</taxon>
        <taxon>Arthropoda</taxon>
        <taxon>Hexapoda</taxon>
        <taxon>Insecta</taxon>
        <taxon>Pterygota</taxon>
        <taxon>Neoptera</taxon>
        <taxon>Endopterygota</taxon>
        <taxon>Coleoptera</taxon>
        <taxon>Polyphaga</taxon>
        <taxon>Elateriformia</taxon>
        <taxon>Elateroidea</taxon>
        <taxon>Elateridae</taxon>
        <taxon>Agrypninae</taxon>
        <taxon>Pyrophorini</taxon>
        <taxon>Ignelater</taxon>
    </lineage>
</organism>
<protein>
    <submittedName>
        <fullName evidence="1">Uncharacterized protein</fullName>
    </submittedName>
</protein>
<sequence length="280" mass="32058">MSFKKFDPTTSFSRLLLGLKKVLFVGVYLLSLINLPYSLAAPAHQMAEGTEGILPEEWWINSLPFSSDPNLNNGNSSASTNDALLLEAINVQAASALDVANQIVDEYAVRVLRKRNFTEFYEEWRPTIIDEWTWLPTPQTLHKELHGGIDKSYLETLKVEDIGRILNNSYRYLQMTAVGLEQIVIDKSKEDFLYANFNQSRFKLRLVLTEIQNALVEHDMYSLSEDNLRMDSIPLDLRSLTTNYTLQITRDGVIFVSYINTLEYVIQVSDYLKNQLSQSS</sequence>